<dbReference type="GO" id="GO:0015074">
    <property type="term" value="P:DNA integration"/>
    <property type="evidence" value="ECO:0007669"/>
    <property type="project" value="InterPro"/>
</dbReference>
<dbReference type="Gene3D" id="1.10.150.130">
    <property type="match status" value="1"/>
</dbReference>
<dbReference type="InterPro" id="IPR010998">
    <property type="entry name" value="Integrase_recombinase_N"/>
</dbReference>
<reference evidence="4 5" key="1">
    <citation type="submission" date="2020-10" db="EMBL/GenBank/DDBJ databases">
        <title>Connecting structure to function with the recovery of over 1000 high-quality activated sludge metagenome-assembled genomes encoding full-length rRNA genes using long-read sequencing.</title>
        <authorList>
            <person name="Singleton C.M."/>
            <person name="Petriglieri F."/>
            <person name="Kristensen J.M."/>
            <person name="Kirkegaard R.H."/>
            <person name="Michaelsen T.Y."/>
            <person name="Andersen M.H."/>
            <person name="Karst S.M."/>
            <person name="Dueholm M.S."/>
            <person name="Nielsen P.H."/>
            <person name="Albertsen M."/>
        </authorList>
    </citation>
    <scope>NUCLEOTIDE SEQUENCE [LARGE SCALE GENOMIC DNA]</scope>
    <source>
        <strain evidence="4">Lyne_18-Q3-R50-59_MAXAC.006</strain>
    </source>
</reference>
<name>A0A936TEK4_9ACTN</name>
<dbReference type="Pfam" id="PF00589">
    <property type="entry name" value="Phage_integrase"/>
    <property type="match status" value="1"/>
</dbReference>
<dbReference type="SUPFAM" id="SSF47823">
    <property type="entry name" value="lambda integrase-like, N-terminal domain"/>
    <property type="match status" value="1"/>
</dbReference>
<evidence type="ECO:0000313" key="4">
    <source>
        <dbReference type="EMBL" id="MBK9296789.1"/>
    </source>
</evidence>
<dbReference type="AlphaFoldDB" id="A0A936TEK4"/>
<dbReference type="EMBL" id="JADJZA010000006">
    <property type="protein sequence ID" value="MBK9296789.1"/>
    <property type="molecule type" value="Genomic_DNA"/>
</dbReference>
<gene>
    <name evidence="4" type="ORF">IPN02_08090</name>
</gene>
<dbReference type="GO" id="GO:0003677">
    <property type="term" value="F:DNA binding"/>
    <property type="evidence" value="ECO:0007669"/>
    <property type="project" value="UniProtKB-KW"/>
</dbReference>
<dbReference type="InterPro" id="IPR002104">
    <property type="entry name" value="Integrase_catalytic"/>
</dbReference>
<dbReference type="GO" id="GO:0006310">
    <property type="term" value="P:DNA recombination"/>
    <property type="evidence" value="ECO:0007669"/>
    <property type="project" value="UniProtKB-KW"/>
</dbReference>
<dbReference type="InterPro" id="IPR013762">
    <property type="entry name" value="Integrase-like_cat_sf"/>
</dbReference>
<keyword evidence="2" id="KW-0233">DNA recombination</keyword>
<feature type="domain" description="Tyr recombinase" evidence="3">
    <location>
        <begin position="259"/>
        <end position="460"/>
    </location>
</feature>
<keyword evidence="1" id="KW-0238">DNA-binding</keyword>
<protein>
    <submittedName>
        <fullName evidence="4">Tyrosine-type recombinase/integrase</fullName>
    </submittedName>
</protein>
<proteinExistence type="predicted"/>
<evidence type="ECO:0000259" key="3">
    <source>
        <dbReference type="PROSITE" id="PS51898"/>
    </source>
</evidence>
<dbReference type="PANTHER" id="PTHR34605:SF4">
    <property type="entry name" value="DNA ADENINE METHYLTRANSFERASE"/>
    <property type="match status" value="1"/>
</dbReference>
<comment type="caution">
    <text evidence="4">The sequence shown here is derived from an EMBL/GenBank/DDBJ whole genome shotgun (WGS) entry which is preliminary data.</text>
</comment>
<dbReference type="PROSITE" id="PS51898">
    <property type="entry name" value="TYR_RECOMBINASE"/>
    <property type="match status" value="1"/>
</dbReference>
<dbReference type="SUPFAM" id="SSF56349">
    <property type="entry name" value="DNA breaking-rejoining enzymes"/>
    <property type="match status" value="2"/>
</dbReference>
<dbReference type="InterPro" id="IPR052925">
    <property type="entry name" value="Phage_Integrase-like_Recomb"/>
</dbReference>
<dbReference type="InterPro" id="IPR011010">
    <property type="entry name" value="DNA_brk_join_enz"/>
</dbReference>
<sequence length="467" mass="50418">MARVATELAAASRSQTTRDTYEIHWRTFTKFCDLVGLSATVPVPPETVVLYLAYLARFGRKNPITGERDNDPDLAPLKHGYLRQAISAISRRHELAGFPTPTSDPAVGAVLVGYGKTHGTRHNGSDPLHGHQIRTICAHIAATPNTTKRDLALVVLIAGGHITPGQAARLNSEHVLWATGHPEHAAVIAVQRRRSATGLDLISLPDSLPIAICPTAALRALDHHQRGPVFRRPDGARLTRQAIVKILTKAIGTPATTSTLAGLTTRDIADASESLRTPAWSDIRARAVLVFLYGATLRGGELAALRWDDTRISPNGVEVTVRRAKNDPHGKGHTIGAPRKSDPIHCPAAILDELHATYAAVLGRDPHPHEPLIAKLDTTTDGLLPISRERISEIVTTRAAAAGVKGRYTSHSPRAGSATDMLDNGAPMAQVIKHGRWQTEQSVHAYYRRTQIWGNLNPAQQLPDSAS</sequence>
<evidence type="ECO:0000313" key="5">
    <source>
        <dbReference type="Proteomes" id="UP000727993"/>
    </source>
</evidence>
<accession>A0A936TEK4</accession>
<dbReference type="PANTHER" id="PTHR34605">
    <property type="entry name" value="PHAGE_INTEGRASE DOMAIN-CONTAINING PROTEIN"/>
    <property type="match status" value="1"/>
</dbReference>
<evidence type="ECO:0000256" key="2">
    <source>
        <dbReference type="ARBA" id="ARBA00023172"/>
    </source>
</evidence>
<dbReference type="Proteomes" id="UP000727993">
    <property type="component" value="Unassembled WGS sequence"/>
</dbReference>
<dbReference type="Gene3D" id="1.10.443.10">
    <property type="entry name" value="Intergrase catalytic core"/>
    <property type="match status" value="1"/>
</dbReference>
<evidence type="ECO:0000256" key="1">
    <source>
        <dbReference type="ARBA" id="ARBA00023125"/>
    </source>
</evidence>
<organism evidence="4 5">
    <name type="scientific">Candidatus Neomicrothrix subdominans</name>
    <dbReference type="NCBI Taxonomy" id="2954438"/>
    <lineage>
        <taxon>Bacteria</taxon>
        <taxon>Bacillati</taxon>
        <taxon>Actinomycetota</taxon>
        <taxon>Acidimicrobiia</taxon>
        <taxon>Acidimicrobiales</taxon>
        <taxon>Microthrixaceae</taxon>
        <taxon>Candidatus Neomicrothrix</taxon>
    </lineage>
</organism>